<accession>A0A381PUI1</accession>
<dbReference type="EMBL" id="UINC01001086">
    <property type="protein sequence ID" value="SUZ70294.1"/>
    <property type="molecule type" value="Genomic_DNA"/>
</dbReference>
<sequence length="71" mass="8206">MLVLPDKTSQIPAYRGIKWDEVGYYGATYALLDRGVKGLFLLIFGFEKGQLICRKPFYKKDDLVFTHKANF</sequence>
<organism evidence="1">
    <name type="scientific">marine metagenome</name>
    <dbReference type="NCBI Taxonomy" id="408172"/>
    <lineage>
        <taxon>unclassified sequences</taxon>
        <taxon>metagenomes</taxon>
        <taxon>ecological metagenomes</taxon>
    </lineage>
</organism>
<protein>
    <submittedName>
        <fullName evidence="1">Uncharacterized protein</fullName>
    </submittedName>
</protein>
<gene>
    <name evidence="1" type="ORF">METZ01_LOCUS23148</name>
</gene>
<name>A0A381PUI1_9ZZZZ</name>
<reference evidence="1" key="1">
    <citation type="submission" date="2018-05" db="EMBL/GenBank/DDBJ databases">
        <authorList>
            <person name="Lanie J.A."/>
            <person name="Ng W.-L."/>
            <person name="Kazmierczak K.M."/>
            <person name="Andrzejewski T.M."/>
            <person name="Davidsen T.M."/>
            <person name="Wayne K.J."/>
            <person name="Tettelin H."/>
            <person name="Glass J.I."/>
            <person name="Rusch D."/>
            <person name="Podicherti R."/>
            <person name="Tsui H.-C.T."/>
            <person name="Winkler M.E."/>
        </authorList>
    </citation>
    <scope>NUCLEOTIDE SEQUENCE</scope>
</reference>
<proteinExistence type="predicted"/>
<evidence type="ECO:0000313" key="1">
    <source>
        <dbReference type="EMBL" id="SUZ70294.1"/>
    </source>
</evidence>
<dbReference type="AlphaFoldDB" id="A0A381PUI1"/>